<evidence type="ECO:0000313" key="3">
    <source>
        <dbReference type="Proteomes" id="UP000530670"/>
    </source>
</evidence>
<feature type="compositionally biased region" description="Basic and acidic residues" evidence="1">
    <location>
        <begin position="14"/>
        <end position="25"/>
    </location>
</feature>
<dbReference type="OrthoDB" id="5090716at2759"/>
<evidence type="ECO:0000313" key="2">
    <source>
        <dbReference type="EMBL" id="KAF5649159.1"/>
    </source>
</evidence>
<feature type="region of interest" description="Disordered" evidence="1">
    <location>
        <begin position="195"/>
        <end position="272"/>
    </location>
</feature>
<organism evidence="2 3">
    <name type="scientific">Fusarium tjaetaba</name>
    <dbReference type="NCBI Taxonomy" id="1567544"/>
    <lineage>
        <taxon>Eukaryota</taxon>
        <taxon>Fungi</taxon>
        <taxon>Dikarya</taxon>
        <taxon>Ascomycota</taxon>
        <taxon>Pezizomycotina</taxon>
        <taxon>Sordariomycetes</taxon>
        <taxon>Hypocreomycetidae</taxon>
        <taxon>Hypocreales</taxon>
        <taxon>Nectriaceae</taxon>
        <taxon>Fusarium</taxon>
        <taxon>Fusarium fujikuroi species complex</taxon>
    </lineage>
</organism>
<dbReference type="RefSeq" id="XP_037211840.1">
    <property type="nucleotide sequence ID" value="XM_037344503.1"/>
</dbReference>
<dbReference type="Proteomes" id="UP000530670">
    <property type="component" value="Unassembled WGS sequence"/>
</dbReference>
<dbReference type="GeneID" id="59296773"/>
<proteinExistence type="predicted"/>
<accession>A0A8H5W8Q0</accession>
<comment type="caution">
    <text evidence="2">The sequence shown here is derived from an EMBL/GenBank/DDBJ whole genome shotgun (WGS) entry which is preliminary data.</text>
</comment>
<name>A0A8H5W8Q0_9HYPO</name>
<dbReference type="EMBL" id="JAAQRI010000023">
    <property type="protein sequence ID" value="KAF5649159.1"/>
    <property type="molecule type" value="Genomic_DNA"/>
</dbReference>
<feature type="region of interest" description="Disordered" evidence="1">
    <location>
        <begin position="124"/>
        <end position="158"/>
    </location>
</feature>
<reference evidence="2 3" key="1">
    <citation type="submission" date="2020-05" db="EMBL/GenBank/DDBJ databases">
        <title>Identification and distribution of gene clusters putatively required for synthesis of sphingolipid metabolism inhibitors in phylogenetically diverse species of the filamentous fungus Fusarium.</title>
        <authorList>
            <person name="Kim H.-S."/>
            <person name="Busman M."/>
            <person name="Brown D.W."/>
            <person name="Divon H."/>
            <person name="Uhlig S."/>
            <person name="Proctor R.H."/>
        </authorList>
    </citation>
    <scope>NUCLEOTIDE SEQUENCE [LARGE SCALE GENOMIC DNA]</scope>
    <source>
        <strain evidence="2 3">NRRL 66243</strain>
    </source>
</reference>
<keyword evidence="3" id="KW-1185">Reference proteome</keyword>
<feature type="region of interest" description="Disordered" evidence="1">
    <location>
        <begin position="53"/>
        <end position="78"/>
    </location>
</feature>
<feature type="region of interest" description="Disordered" evidence="1">
    <location>
        <begin position="1"/>
        <end position="25"/>
    </location>
</feature>
<sequence>MAAEKPFNQAGKMLSKESVEKPDMTDEVTKTLGTEAVQVGVKIVNGRRFTFRDRDSNGKLLPPNKHWTDEEGNSEGHDEELWEKKLLLRDWIYGRMSPEEFDAHFPWYMGPPKEWYRINKEADGMPQEEKEDVSDVRSSDPHEFNENNGKEDDSRYEDDSWIEKTSWNEEEAGWIVNDHTLSMLIDEYYACLNGDDGDLSPQPSKEPPKTEEGLVEGLPENKAIKDHHLAEGEAEEWLEREDPNKPRYASYYGDGSGLPLRPGMGPPMTEEEYQESWKKSMEPFEIVWNKTEEELDAQHSEYKDHYWTEEEAAKLLEGDSDDELHPYASYYGDGEESFKKWRVEEDKIFNMSDEEFYTDSPKRERNLESLCTEEEGLRLMEECEEDHARRKEAMIRKWEESSKACPENQL</sequence>
<feature type="compositionally biased region" description="Basic and acidic residues" evidence="1">
    <location>
        <begin position="133"/>
        <end position="158"/>
    </location>
</feature>
<evidence type="ECO:0000256" key="1">
    <source>
        <dbReference type="SAM" id="MobiDB-lite"/>
    </source>
</evidence>
<feature type="compositionally biased region" description="Basic and acidic residues" evidence="1">
    <location>
        <begin position="222"/>
        <end position="231"/>
    </location>
</feature>
<dbReference type="AlphaFoldDB" id="A0A8H5W8Q0"/>
<gene>
    <name evidence="2" type="ORF">FTJAE_1155</name>
</gene>
<feature type="compositionally biased region" description="Low complexity" evidence="1">
    <location>
        <begin position="257"/>
        <end position="268"/>
    </location>
</feature>
<protein>
    <submittedName>
        <fullName evidence="2">Uncharacterized protein</fullName>
    </submittedName>
</protein>